<dbReference type="AlphaFoldDB" id="A0A0E9WVY9"/>
<dbReference type="EMBL" id="GBXM01013980">
    <property type="protein sequence ID" value="JAH94597.1"/>
    <property type="molecule type" value="Transcribed_RNA"/>
</dbReference>
<proteinExistence type="predicted"/>
<organism evidence="1">
    <name type="scientific">Anguilla anguilla</name>
    <name type="common">European freshwater eel</name>
    <name type="synonym">Muraena anguilla</name>
    <dbReference type="NCBI Taxonomy" id="7936"/>
    <lineage>
        <taxon>Eukaryota</taxon>
        <taxon>Metazoa</taxon>
        <taxon>Chordata</taxon>
        <taxon>Craniata</taxon>
        <taxon>Vertebrata</taxon>
        <taxon>Euteleostomi</taxon>
        <taxon>Actinopterygii</taxon>
        <taxon>Neopterygii</taxon>
        <taxon>Teleostei</taxon>
        <taxon>Anguilliformes</taxon>
        <taxon>Anguillidae</taxon>
        <taxon>Anguilla</taxon>
    </lineage>
</organism>
<reference evidence="1" key="1">
    <citation type="submission" date="2014-11" db="EMBL/GenBank/DDBJ databases">
        <authorList>
            <person name="Amaro Gonzalez C."/>
        </authorList>
    </citation>
    <scope>NUCLEOTIDE SEQUENCE</scope>
</reference>
<name>A0A0E9WVY9_ANGAN</name>
<evidence type="ECO:0000313" key="1">
    <source>
        <dbReference type="EMBL" id="JAH94597.1"/>
    </source>
</evidence>
<accession>A0A0E9WVY9</accession>
<reference evidence="1" key="2">
    <citation type="journal article" date="2015" name="Fish Shellfish Immunol.">
        <title>Early steps in the European eel (Anguilla anguilla)-Vibrio vulnificus interaction in the gills: Role of the RtxA13 toxin.</title>
        <authorList>
            <person name="Callol A."/>
            <person name="Pajuelo D."/>
            <person name="Ebbesson L."/>
            <person name="Teles M."/>
            <person name="MacKenzie S."/>
            <person name="Amaro C."/>
        </authorList>
    </citation>
    <scope>NUCLEOTIDE SEQUENCE</scope>
</reference>
<protein>
    <submittedName>
        <fullName evidence="1">Uncharacterized protein</fullName>
    </submittedName>
</protein>
<sequence length="90" mass="9957">MSVPFSVCCTLRTLDPGGVWHFFSDVTSSTTSMRSIVLYYVSVLGKPDIEIPSMVVMETAQEEASTGIAGPCPEEHRSIKHQNVHIRTLF</sequence>